<accession>A0A1H2AZ72</accession>
<gene>
    <name evidence="2" type="ORF">SAMN05216490_3814</name>
</gene>
<feature type="chain" id="PRO_5009269346" description="DUF3887 domain-containing protein" evidence="1">
    <location>
        <begin position="27"/>
        <end position="168"/>
    </location>
</feature>
<evidence type="ECO:0000313" key="2">
    <source>
        <dbReference type="EMBL" id="SDT51258.1"/>
    </source>
</evidence>
<evidence type="ECO:0008006" key="4">
    <source>
        <dbReference type="Google" id="ProtNLM"/>
    </source>
</evidence>
<keyword evidence="3" id="KW-1185">Reference proteome</keyword>
<evidence type="ECO:0000313" key="3">
    <source>
        <dbReference type="Proteomes" id="UP000199679"/>
    </source>
</evidence>
<sequence>MNLNVKYFFNRTFLLAAIVCSTTLFAKAQAPATAAKPAAKPAAVAPKGAASYIETFFKKYKTSPDSAVEYLFSTNKLFTNVSQINLLKAKLDTLQLTVGKYLGRELIVQKTPTPSLVLYSYIVKHENEPVRFTFMFYKPKNDWVLYRFNYDDQIDSELIDAAKINNKK</sequence>
<protein>
    <recommendedName>
        <fullName evidence="4">DUF3887 domain-containing protein</fullName>
    </recommendedName>
</protein>
<proteinExistence type="predicted"/>
<reference evidence="2 3" key="1">
    <citation type="submission" date="2016-10" db="EMBL/GenBank/DDBJ databases">
        <authorList>
            <person name="de Groot N.N."/>
        </authorList>
    </citation>
    <scope>NUCLEOTIDE SEQUENCE [LARGE SCALE GENOMIC DNA]</scope>
    <source>
        <strain evidence="2 3">MP1X4</strain>
    </source>
</reference>
<dbReference type="AlphaFoldDB" id="A0A1H2AZ72"/>
<keyword evidence="1" id="KW-0732">Signal</keyword>
<dbReference type="RefSeq" id="WP_091376601.1">
    <property type="nucleotide sequence ID" value="NZ_LT629740.1"/>
</dbReference>
<dbReference type="EMBL" id="LT629740">
    <property type="protein sequence ID" value="SDT51258.1"/>
    <property type="molecule type" value="Genomic_DNA"/>
</dbReference>
<evidence type="ECO:0000256" key="1">
    <source>
        <dbReference type="SAM" id="SignalP"/>
    </source>
</evidence>
<feature type="signal peptide" evidence="1">
    <location>
        <begin position="1"/>
        <end position="26"/>
    </location>
</feature>
<organism evidence="2 3">
    <name type="scientific">Mucilaginibacter mallensis</name>
    <dbReference type="NCBI Taxonomy" id="652787"/>
    <lineage>
        <taxon>Bacteria</taxon>
        <taxon>Pseudomonadati</taxon>
        <taxon>Bacteroidota</taxon>
        <taxon>Sphingobacteriia</taxon>
        <taxon>Sphingobacteriales</taxon>
        <taxon>Sphingobacteriaceae</taxon>
        <taxon>Mucilaginibacter</taxon>
    </lineage>
</organism>
<dbReference type="OrthoDB" id="1367364at2"/>
<dbReference type="Proteomes" id="UP000199679">
    <property type="component" value="Chromosome I"/>
</dbReference>
<name>A0A1H2AZ72_MUCMA</name>